<gene>
    <name evidence="2" type="ORF">NDI86_13745</name>
</gene>
<keyword evidence="1" id="KW-0812">Transmembrane</keyword>
<dbReference type="Proteomes" id="UP001268864">
    <property type="component" value="Unassembled WGS sequence"/>
</dbReference>
<dbReference type="EMBL" id="JAMQOS010000004">
    <property type="protein sequence ID" value="MDS0283190.1"/>
    <property type="molecule type" value="Genomic_DNA"/>
</dbReference>
<reference evidence="2 3" key="1">
    <citation type="submission" date="2022-06" db="EMBL/GenBank/DDBJ databases">
        <title>Halomicroarcula sp. a new haloarchaeum isolate from saline soil.</title>
        <authorList>
            <person name="Strakova D."/>
            <person name="Galisteo C."/>
            <person name="Sanchez-Porro C."/>
            <person name="Ventosa A."/>
        </authorList>
    </citation>
    <scope>NUCLEOTIDE SEQUENCE [LARGE SCALE GENOMIC DNA]</scope>
    <source>
        <strain evidence="2 3">S3CR25-11</strain>
    </source>
</reference>
<keyword evidence="3" id="KW-1185">Reference proteome</keyword>
<proteinExistence type="predicted"/>
<evidence type="ECO:0000313" key="3">
    <source>
        <dbReference type="Proteomes" id="UP001268864"/>
    </source>
</evidence>
<accession>A0ABU2FR01</accession>
<evidence type="ECO:0000256" key="1">
    <source>
        <dbReference type="SAM" id="Phobius"/>
    </source>
</evidence>
<sequence length="54" mass="5961">MKNVAIGGVLLFLSFLFVPTFFVLGYVVRSLRYVLDGIEEPRSSTSGATCSWTD</sequence>
<evidence type="ECO:0000313" key="2">
    <source>
        <dbReference type="EMBL" id="MDS0283190.1"/>
    </source>
</evidence>
<keyword evidence="1" id="KW-0472">Membrane</keyword>
<feature type="transmembrane region" description="Helical" evidence="1">
    <location>
        <begin position="6"/>
        <end position="28"/>
    </location>
</feature>
<name>A0ABU2FR01_9EURY</name>
<comment type="caution">
    <text evidence="2">The sequence shown here is derived from an EMBL/GenBank/DDBJ whole genome shotgun (WGS) entry which is preliminary data.</text>
</comment>
<organism evidence="2 3">
    <name type="scientific">Haloarcula onubensis</name>
    <dbReference type="NCBI Taxonomy" id="2950539"/>
    <lineage>
        <taxon>Archaea</taxon>
        <taxon>Methanobacteriati</taxon>
        <taxon>Methanobacteriota</taxon>
        <taxon>Stenosarchaea group</taxon>
        <taxon>Halobacteria</taxon>
        <taxon>Halobacteriales</taxon>
        <taxon>Haloarculaceae</taxon>
        <taxon>Haloarcula</taxon>
    </lineage>
</organism>
<keyword evidence="1" id="KW-1133">Transmembrane helix</keyword>
<dbReference type="RefSeq" id="WP_310901024.1">
    <property type="nucleotide sequence ID" value="NZ_JAMQOS010000004.1"/>
</dbReference>
<protein>
    <submittedName>
        <fullName evidence="2">Uncharacterized protein</fullName>
    </submittedName>
</protein>